<dbReference type="AlphaFoldDB" id="A0AAD9JE36"/>
<gene>
    <name evidence="2" type="ORF">LSH36_372g04029</name>
</gene>
<protein>
    <submittedName>
        <fullName evidence="2">Uncharacterized protein</fullName>
    </submittedName>
</protein>
<organism evidence="2 3">
    <name type="scientific">Paralvinella palmiformis</name>
    <dbReference type="NCBI Taxonomy" id="53620"/>
    <lineage>
        <taxon>Eukaryota</taxon>
        <taxon>Metazoa</taxon>
        <taxon>Spiralia</taxon>
        <taxon>Lophotrochozoa</taxon>
        <taxon>Annelida</taxon>
        <taxon>Polychaeta</taxon>
        <taxon>Sedentaria</taxon>
        <taxon>Canalipalpata</taxon>
        <taxon>Terebellida</taxon>
        <taxon>Terebelliformia</taxon>
        <taxon>Alvinellidae</taxon>
        <taxon>Paralvinella</taxon>
    </lineage>
</organism>
<name>A0AAD9JE36_9ANNE</name>
<dbReference type="Proteomes" id="UP001208570">
    <property type="component" value="Unassembled WGS sequence"/>
</dbReference>
<evidence type="ECO:0000313" key="3">
    <source>
        <dbReference type="Proteomes" id="UP001208570"/>
    </source>
</evidence>
<proteinExistence type="predicted"/>
<reference evidence="2" key="1">
    <citation type="journal article" date="2023" name="Mol. Biol. Evol.">
        <title>Third-Generation Sequencing Reveals the Adaptive Role of the Epigenome in Three Deep-Sea Polychaetes.</title>
        <authorList>
            <person name="Perez M."/>
            <person name="Aroh O."/>
            <person name="Sun Y."/>
            <person name="Lan Y."/>
            <person name="Juniper S.K."/>
            <person name="Young C.R."/>
            <person name="Angers B."/>
            <person name="Qian P.Y."/>
        </authorList>
    </citation>
    <scope>NUCLEOTIDE SEQUENCE</scope>
    <source>
        <strain evidence="2">P08H-3</strain>
    </source>
</reference>
<accession>A0AAD9JE36</accession>
<comment type="caution">
    <text evidence="2">The sequence shown here is derived from an EMBL/GenBank/DDBJ whole genome shotgun (WGS) entry which is preliminary data.</text>
</comment>
<dbReference type="EMBL" id="JAODUP010000372">
    <property type="protein sequence ID" value="KAK2151214.1"/>
    <property type="molecule type" value="Genomic_DNA"/>
</dbReference>
<evidence type="ECO:0000256" key="1">
    <source>
        <dbReference type="SAM" id="MobiDB-lite"/>
    </source>
</evidence>
<sequence length="145" mass="16053">MNKSRASSISATSQIAFAQPPLIQEVDIDRVEVKQRRCALEDLIKYKELAERGDATKYWTSVFALKLPGVDANDIAADRKYDDISANHGKMHDADVAVEPANRNASFDSRIGVDWLKMNNAGSRCEHVTGSRGSVEDPDDMKLQS</sequence>
<keyword evidence="3" id="KW-1185">Reference proteome</keyword>
<evidence type="ECO:0000313" key="2">
    <source>
        <dbReference type="EMBL" id="KAK2151214.1"/>
    </source>
</evidence>
<feature type="region of interest" description="Disordered" evidence="1">
    <location>
        <begin position="125"/>
        <end position="145"/>
    </location>
</feature>